<keyword evidence="9" id="KW-0966">Cell projection</keyword>
<comment type="subcellular location">
    <subcellularLocation>
        <location evidence="1 6">Bacterial flagellum basal body</location>
    </subcellularLocation>
</comment>
<dbReference type="Proteomes" id="UP000095743">
    <property type="component" value="Chromosome"/>
</dbReference>
<evidence type="ECO:0000259" key="7">
    <source>
        <dbReference type="Pfam" id="PF00460"/>
    </source>
</evidence>
<evidence type="ECO:0000256" key="2">
    <source>
        <dbReference type="ARBA" id="ARBA00009677"/>
    </source>
</evidence>
<evidence type="ECO:0000259" key="8">
    <source>
        <dbReference type="Pfam" id="PF06429"/>
    </source>
</evidence>
<dbReference type="InterPro" id="IPR006299">
    <property type="entry name" value="FlgC"/>
</dbReference>
<sequence length="147" mass="16064">MSMFKAIDVSATGLTAERLRMDIISKNIANANTTRTSSGTPYRRQVPVFKEASSQLSFAEQLDAAKGKRQGGNGVEITAIKEDKTPFKKIYEPGHPDADENGYVQMPNVDIVSEMINMISSTRAYEANVTSLNATKSMAMKALEIGR</sequence>
<feature type="domain" description="Flagellar basal body rod protein N-terminal" evidence="7">
    <location>
        <begin position="7"/>
        <end position="35"/>
    </location>
</feature>
<reference evidence="9 10" key="1">
    <citation type="submission" date="2016-09" db="EMBL/GenBank/DDBJ databases">
        <title>Genomic analysis reveals versatility of anaerobic energy metabolism of Geosporobacter ferrireducens IRF9 of phylum Firmicutes.</title>
        <authorList>
            <person name="Kim S.-J."/>
        </authorList>
    </citation>
    <scope>NUCLEOTIDE SEQUENCE [LARGE SCALE GENOMIC DNA]</scope>
    <source>
        <strain evidence="9 10">IRF9</strain>
    </source>
</reference>
<protein>
    <recommendedName>
        <fullName evidence="3 6">Flagellar basal-body rod protein FlgC</fullName>
    </recommendedName>
</protein>
<evidence type="ECO:0000256" key="5">
    <source>
        <dbReference type="ARBA" id="ARBA00025933"/>
    </source>
</evidence>
<keyword evidence="9" id="KW-0282">Flagellum</keyword>
<dbReference type="Pfam" id="PF00460">
    <property type="entry name" value="Flg_bb_rod"/>
    <property type="match status" value="1"/>
</dbReference>
<accession>A0A1D8GBK0</accession>
<keyword evidence="10" id="KW-1185">Reference proteome</keyword>
<name>A0A1D8GBK0_9FIRM</name>
<dbReference type="AlphaFoldDB" id="A0A1D8GBK0"/>
<dbReference type="PANTHER" id="PTHR30435:SF2">
    <property type="entry name" value="FLAGELLAR BASAL-BODY ROD PROTEIN FLGC"/>
    <property type="match status" value="1"/>
</dbReference>
<organism evidence="9 10">
    <name type="scientific">Geosporobacter ferrireducens</name>
    <dbReference type="NCBI Taxonomy" id="1424294"/>
    <lineage>
        <taxon>Bacteria</taxon>
        <taxon>Bacillati</taxon>
        <taxon>Bacillota</taxon>
        <taxon>Clostridia</taxon>
        <taxon>Peptostreptococcales</taxon>
        <taxon>Thermotaleaceae</taxon>
        <taxon>Geosporobacter</taxon>
    </lineage>
</organism>
<dbReference type="Pfam" id="PF06429">
    <property type="entry name" value="Flg_bbr_C"/>
    <property type="match status" value="1"/>
</dbReference>
<dbReference type="EMBL" id="CP017269">
    <property type="protein sequence ID" value="AOT68286.1"/>
    <property type="molecule type" value="Genomic_DNA"/>
</dbReference>
<dbReference type="RefSeq" id="WP_069973839.1">
    <property type="nucleotide sequence ID" value="NZ_CP017269.1"/>
</dbReference>
<evidence type="ECO:0000313" key="9">
    <source>
        <dbReference type="EMBL" id="AOT68286.1"/>
    </source>
</evidence>
<dbReference type="InterPro" id="IPR001444">
    <property type="entry name" value="Flag_bb_rod_N"/>
</dbReference>
<dbReference type="GO" id="GO:0071978">
    <property type="term" value="P:bacterial-type flagellum-dependent swarming motility"/>
    <property type="evidence" value="ECO:0007669"/>
    <property type="project" value="TreeGrafter"/>
</dbReference>
<evidence type="ECO:0000313" key="10">
    <source>
        <dbReference type="Proteomes" id="UP000095743"/>
    </source>
</evidence>
<evidence type="ECO:0000256" key="3">
    <source>
        <dbReference type="ARBA" id="ARBA00017941"/>
    </source>
</evidence>
<gene>
    <name evidence="9" type="ORF">Gferi_00995</name>
</gene>
<dbReference type="GO" id="GO:0030694">
    <property type="term" value="C:bacterial-type flagellum basal body, rod"/>
    <property type="evidence" value="ECO:0007669"/>
    <property type="project" value="UniProtKB-UniRule"/>
</dbReference>
<dbReference type="KEGG" id="gfe:Gferi_00995"/>
<dbReference type="STRING" id="1424294.Gferi_00995"/>
<comment type="similarity">
    <text evidence="2">Belongs to the flagella basal body rod proteins family.</text>
</comment>
<evidence type="ECO:0000256" key="4">
    <source>
        <dbReference type="ARBA" id="ARBA00023143"/>
    </source>
</evidence>
<dbReference type="PANTHER" id="PTHR30435">
    <property type="entry name" value="FLAGELLAR PROTEIN"/>
    <property type="match status" value="1"/>
</dbReference>
<dbReference type="NCBIfam" id="TIGR01395">
    <property type="entry name" value="FlgC"/>
    <property type="match status" value="1"/>
</dbReference>
<keyword evidence="4 6" id="KW-0975">Bacterial flagellum</keyword>
<proteinExistence type="inferred from homology"/>
<feature type="domain" description="Flagellar basal-body/hook protein C-terminal" evidence="8">
    <location>
        <begin position="101"/>
        <end position="144"/>
    </location>
</feature>
<keyword evidence="9" id="KW-0969">Cilium</keyword>
<comment type="subunit">
    <text evidence="5 6">The basal body constitutes a major portion of the flagellar organelle and consists of four rings (L,P,S, and M) mounted on a central rod. The rod consists of about 26 subunits of FlgG in the distal portion, and FlgB, FlgC and FlgF are thought to build up the proximal portion of the rod with about 6 subunits each.</text>
</comment>
<dbReference type="InterPro" id="IPR010930">
    <property type="entry name" value="Flg_bb/hook_C_dom"/>
</dbReference>
<evidence type="ECO:0000256" key="1">
    <source>
        <dbReference type="ARBA" id="ARBA00004117"/>
    </source>
</evidence>
<evidence type="ECO:0000256" key="6">
    <source>
        <dbReference type="RuleBase" id="RU362062"/>
    </source>
</evidence>
<dbReference type="OrthoDB" id="9794148at2"/>